<dbReference type="Proteomes" id="UP000789920">
    <property type="component" value="Unassembled WGS sequence"/>
</dbReference>
<organism evidence="1 2">
    <name type="scientific">Racocetra persica</name>
    <dbReference type="NCBI Taxonomy" id="160502"/>
    <lineage>
        <taxon>Eukaryota</taxon>
        <taxon>Fungi</taxon>
        <taxon>Fungi incertae sedis</taxon>
        <taxon>Mucoromycota</taxon>
        <taxon>Glomeromycotina</taxon>
        <taxon>Glomeromycetes</taxon>
        <taxon>Diversisporales</taxon>
        <taxon>Gigasporaceae</taxon>
        <taxon>Racocetra</taxon>
    </lineage>
</organism>
<accession>A0ACA9N1G9</accession>
<dbReference type="EMBL" id="CAJVQC010011521">
    <property type="protein sequence ID" value="CAG8628248.1"/>
    <property type="molecule type" value="Genomic_DNA"/>
</dbReference>
<comment type="caution">
    <text evidence="1">The sequence shown here is derived from an EMBL/GenBank/DDBJ whole genome shotgun (WGS) entry which is preliminary data.</text>
</comment>
<reference evidence="1" key="1">
    <citation type="submission" date="2021-06" db="EMBL/GenBank/DDBJ databases">
        <authorList>
            <person name="Kallberg Y."/>
            <person name="Tangrot J."/>
            <person name="Rosling A."/>
        </authorList>
    </citation>
    <scope>NUCLEOTIDE SEQUENCE</scope>
    <source>
        <strain evidence="1">MA461A</strain>
    </source>
</reference>
<proteinExistence type="predicted"/>
<evidence type="ECO:0000313" key="2">
    <source>
        <dbReference type="Proteomes" id="UP000789920"/>
    </source>
</evidence>
<evidence type="ECO:0000313" key="1">
    <source>
        <dbReference type="EMBL" id="CAG8628248.1"/>
    </source>
</evidence>
<gene>
    <name evidence="1" type="ORF">RPERSI_LOCUS6996</name>
</gene>
<sequence length="199" mass="21646">MCLISGLCLTPSSAAASSAPSFAAASSDASSLILPSQEVVNLTTTMFPPSPLYTCHHYIFIYESYPGVCDVDKMKHSPHGAYAVSGTGEFSINTTKSTSPKIKISINGPKSAKGLLIYVQNDSGEHFGKFENTNDLFSFKDCDEQNQHSTLTHNSAVEKQLPFDFEWSPENDKANGTVQAIVLVSFSEWYKLDEQSISS</sequence>
<keyword evidence="2" id="KW-1185">Reference proteome</keyword>
<protein>
    <submittedName>
        <fullName evidence="1">4706_t:CDS:1</fullName>
    </submittedName>
</protein>
<name>A0ACA9N1G9_9GLOM</name>